<gene>
    <name evidence="5" type="ORF">SAMN05216366_10346</name>
</gene>
<evidence type="ECO:0000256" key="2">
    <source>
        <dbReference type="ARBA" id="ARBA00022801"/>
    </source>
</evidence>
<dbReference type="GO" id="GO:0008422">
    <property type="term" value="F:beta-glucosidase activity"/>
    <property type="evidence" value="ECO:0007669"/>
    <property type="project" value="TreeGrafter"/>
</dbReference>
<evidence type="ECO:0000256" key="3">
    <source>
        <dbReference type="ARBA" id="ARBA00023295"/>
    </source>
</evidence>
<reference evidence="5 6" key="1">
    <citation type="submission" date="2016-10" db="EMBL/GenBank/DDBJ databases">
        <authorList>
            <person name="de Groot N.N."/>
        </authorList>
    </citation>
    <scope>NUCLEOTIDE SEQUENCE [LARGE SCALE GENOMIC DNA]</scope>
    <source>
        <strain evidence="5 6">S137</strain>
    </source>
</reference>
<name>A0A1H0NER7_SELRU</name>
<dbReference type="PRINTS" id="PR00131">
    <property type="entry name" value="GLHYDRLASE1"/>
</dbReference>
<protein>
    <submittedName>
        <fullName evidence="5">Aryl-beta-glucosidase</fullName>
    </submittedName>
</protein>
<keyword evidence="2" id="KW-0378">Hydrolase</keyword>
<dbReference type="EMBL" id="FNJQ01000003">
    <property type="protein sequence ID" value="SDO90790.1"/>
    <property type="molecule type" value="Genomic_DNA"/>
</dbReference>
<dbReference type="RefSeq" id="WP_074571256.1">
    <property type="nucleotide sequence ID" value="NZ_FNJQ01000003.1"/>
</dbReference>
<dbReference type="Proteomes" id="UP000182412">
    <property type="component" value="Unassembled WGS sequence"/>
</dbReference>
<evidence type="ECO:0000256" key="1">
    <source>
        <dbReference type="ARBA" id="ARBA00010838"/>
    </source>
</evidence>
<dbReference type="GO" id="GO:0005829">
    <property type="term" value="C:cytosol"/>
    <property type="evidence" value="ECO:0007669"/>
    <property type="project" value="TreeGrafter"/>
</dbReference>
<sequence length="434" mass="49392">MKDLIFPENFIWGSATAAHQVESMNTHADIWAEEHVEGSIYKDKSDRTCDHYRHYREDIALMAGAGLKAYRFSIEWARIEPREGEFPAEAIAHYADVLAACEEHGLTPVVTLHHFTSPQWLMKYGGWKGEKTPYYFGRYARYVLKALGKHIPYIITMNEINIATMLKQLFAEWNFVPPIGMAAEGWTAPEWREQAAKACGTDLDHYFTIHMASEPEHIEIIRQAHNEAVKAAREYAPQAKVGVSLALSDVCAVRGGEKVADKVWQSYFGQYKDIYMNADFAAVQNYEREIYDAKGRVPHGEKEELTECGYPYCPEAVSSVVRRVYKETGLPVMVTENGIATQDDDRRIDFIREAIAGLHSAIKDGVPLLGYIYWSSLDNLEWAMGFDKHFGLIAVDRENMRRTVKPSCRYLGSIAQNNGLLNYADKNIKEQRIS</sequence>
<dbReference type="SUPFAM" id="SSF51445">
    <property type="entry name" value="(Trans)glycosidases"/>
    <property type="match status" value="1"/>
</dbReference>
<evidence type="ECO:0000313" key="5">
    <source>
        <dbReference type="EMBL" id="SDO90790.1"/>
    </source>
</evidence>
<keyword evidence="3" id="KW-0326">Glycosidase</keyword>
<accession>A0A1H0NER7</accession>
<dbReference type="GO" id="GO:0016052">
    <property type="term" value="P:carbohydrate catabolic process"/>
    <property type="evidence" value="ECO:0007669"/>
    <property type="project" value="TreeGrafter"/>
</dbReference>
<dbReference type="PANTHER" id="PTHR10353:SF209">
    <property type="entry name" value="GALACTOLIPID GALACTOSYLTRANSFERASE SFR2, CHLOROPLASTIC"/>
    <property type="match status" value="1"/>
</dbReference>
<proteinExistence type="inferred from homology"/>
<evidence type="ECO:0000256" key="4">
    <source>
        <dbReference type="RuleBase" id="RU003690"/>
    </source>
</evidence>
<comment type="similarity">
    <text evidence="1 4">Belongs to the glycosyl hydrolase 1 family.</text>
</comment>
<dbReference type="InterPro" id="IPR017853">
    <property type="entry name" value="GH"/>
</dbReference>
<dbReference type="PANTHER" id="PTHR10353">
    <property type="entry name" value="GLYCOSYL HYDROLASE"/>
    <property type="match status" value="1"/>
</dbReference>
<dbReference type="InterPro" id="IPR001360">
    <property type="entry name" value="Glyco_hydro_1"/>
</dbReference>
<organism evidence="5 6">
    <name type="scientific">Selenomonas ruminantium</name>
    <dbReference type="NCBI Taxonomy" id="971"/>
    <lineage>
        <taxon>Bacteria</taxon>
        <taxon>Bacillati</taxon>
        <taxon>Bacillota</taxon>
        <taxon>Negativicutes</taxon>
        <taxon>Selenomonadales</taxon>
        <taxon>Selenomonadaceae</taxon>
        <taxon>Selenomonas</taxon>
    </lineage>
</organism>
<dbReference type="OrthoDB" id="2339329at2"/>
<dbReference type="Gene3D" id="3.20.20.80">
    <property type="entry name" value="Glycosidases"/>
    <property type="match status" value="1"/>
</dbReference>
<dbReference type="Pfam" id="PF00232">
    <property type="entry name" value="Glyco_hydro_1"/>
    <property type="match status" value="2"/>
</dbReference>
<dbReference type="AlphaFoldDB" id="A0A1H0NER7"/>
<evidence type="ECO:0000313" key="6">
    <source>
        <dbReference type="Proteomes" id="UP000182412"/>
    </source>
</evidence>